<dbReference type="EMBL" id="BAAAJE010000006">
    <property type="protein sequence ID" value="GAA1138321.1"/>
    <property type="molecule type" value="Genomic_DNA"/>
</dbReference>
<comment type="caution">
    <text evidence="2">The sequence shown here is derived from an EMBL/GenBank/DDBJ whole genome shotgun (WGS) entry which is preliminary data.</text>
</comment>
<gene>
    <name evidence="2" type="ORF">GCM10009606_17660</name>
</gene>
<feature type="coiled-coil region" evidence="1">
    <location>
        <begin position="949"/>
        <end position="981"/>
    </location>
</feature>
<keyword evidence="1" id="KW-0175">Coiled coil</keyword>
<accession>A0ABN1UCQ2</accession>
<sequence length="1194" mass="126286">MNRRVSVTIDADVSSFNRALLGASATARTFASDLESADGRMANLVQAGLALAPALVPLGALGVPALAGLANQLGATAAAAGVTVLAFQGVGDALKALNDYQIDPTDAHLKKLQETMDALGPAGQIFVRQLQELRPELQDFQDIAQQGLFPGLDKSIDELMTLAPEVEHIIGTISRELGRLAQDGAEHLNTDRWRDFISYLDHEAAPTLSAMGKTLGYVVEGLASLMMRMDPLADSFTQGMVGYAKAFRDWADGLDQSQGFQDFVDYIQQNGPEAMDTLAAIAGALIALVTAAAPVGSAVLPVIEALADGLAALADSPVGPILIGAAAAIGTLGRALAILNAVGLRSGDSVLGRVFQVEKLQTVPSAIRAVTVATNELRLAEEAQAAAAVRARDAQFAFIPTADKRAALAEYTAAQQRVTAASEKVAAAEKSRSAALRAGAAQAGKSAAAVGGLALAMSGYAEKSGLANAATFGMMGTIAGPYGAAIGTGIGLTMDLAAANNGLEKAIRGADAAMKSADLVTMADQVTKLKAALADNAAAKDFDWSLNPVKHVSEGWQYVFSQINDSSGEARAKLEELQSAQESLVLSVNALGQAFGAQGFKAGRYVDDLGKLAPVLERARPAMEELGISTKDLQAAVDNGSIGELVDQIVSYTHWMDTAAGRTQRIADSMATLDNRMVSTKMSAEGLKDALDDLLGPQLGLSEATDAWTTALRHLSDDLDKNNKTLKGNSDAAITNRAAIRQRVEAFQELLVAEANAGASSKQLSGDLKAQKKALIDAGEAAGISRGQMVAYLKELGLTPKLVKTLIVAQTDEAKAAIRAIKAQLDDIPRSISTTWYVNQVNAISKGGFEPNPDHRGADGLTVPKTGLPYADRHLILAADGEEVVSNRYGGADKNRAELKAASKGAKLAVVGYADGGTIGGQPGLGFSMVPGGSIVGPALAAGFALGNLARLTEKQLQVQQRLMEKEVERAQKAVDLAREHRNAVRDDIAAIKQSIADRLKSDIFAKPDWVTLQRPDNGGVFASAEQERAWALAEQQVNASLQQNPADILRADIREARQREELFRRLKRAGLHGDALLYAEQNADNGQLQALLDDQQLLQQYQQLYNRRDRIADRVGELAGMQRWGNELARFNQTLTESKAILHRQEMELRAIRRELARARKEAKKNSEDNADKVAAGVNGASAAGQRGRVAVW</sequence>
<evidence type="ECO:0000256" key="1">
    <source>
        <dbReference type="SAM" id="Coils"/>
    </source>
</evidence>
<evidence type="ECO:0000313" key="3">
    <source>
        <dbReference type="Proteomes" id="UP001499979"/>
    </source>
</evidence>
<dbReference type="RefSeq" id="WP_343907130.1">
    <property type="nucleotide sequence ID" value="NZ_BAAAJE010000006.1"/>
</dbReference>
<dbReference type="Proteomes" id="UP001499979">
    <property type="component" value="Unassembled WGS sequence"/>
</dbReference>
<organism evidence="2 3">
    <name type="scientific">Nocardioides aquiterrae</name>
    <dbReference type="NCBI Taxonomy" id="203799"/>
    <lineage>
        <taxon>Bacteria</taxon>
        <taxon>Bacillati</taxon>
        <taxon>Actinomycetota</taxon>
        <taxon>Actinomycetes</taxon>
        <taxon>Propionibacteriales</taxon>
        <taxon>Nocardioidaceae</taxon>
        <taxon>Nocardioides</taxon>
    </lineage>
</organism>
<keyword evidence="3" id="KW-1185">Reference proteome</keyword>
<reference evidence="2 3" key="1">
    <citation type="journal article" date="2019" name="Int. J. Syst. Evol. Microbiol.">
        <title>The Global Catalogue of Microorganisms (GCM) 10K type strain sequencing project: providing services to taxonomists for standard genome sequencing and annotation.</title>
        <authorList>
            <consortium name="The Broad Institute Genomics Platform"/>
            <consortium name="The Broad Institute Genome Sequencing Center for Infectious Disease"/>
            <person name="Wu L."/>
            <person name="Ma J."/>
        </authorList>
    </citation>
    <scope>NUCLEOTIDE SEQUENCE [LARGE SCALE GENOMIC DNA]</scope>
    <source>
        <strain evidence="2 3">JCM 11813</strain>
    </source>
</reference>
<protein>
    <submittedName>
        <fullName evidence="2">Uncharacterized protein</fullName>
    </submittedName>
</protein>
<proteinExistence type="predicted"/>
<feature type="coiled-coil region" evidence="1">
    <location>
        <begin position="1143"/>
        <end position="1170"/>
    </location>
</feature>
<name>A0ABN1UCQ2_9ACTN</name>
<evidence type="ECO:0000313" key="2">
    <source>
        <dbReference type="EMBL" id="GAA1138321.1"/>
    </source>
</evidence>